<dbReference type="OrthoDB" id="9928639at2"/>
<proteinExistence type="predicted"/>
<evidence type="ECO:0000313" key="3">
    <source>
        <dbReference type="Proteomes" id="UP000474159"/>
    </source>
</evidence>
<reference evidence="2 3" key="1">
    <citation type="submission" date="2019-09" db="EMBL/GenBank/DDBJ databases">
        <title>YIM 48816 draft genome.</title>
        <authorList>
            <person name="Jiang L."/>
        </authorList>
    </citation>
    <scope>NUCLEOTIDE SEQUENCE [LARGE SCALE GENOMIC DNA]</scope>
    <source>
        <strain evidence="2 3">YIM 48816</strain>
    </source>
</reference>
<organism evidence="2 3">
    <name type="scientific">Methylobacterium soli</name>
    <dbReference type="NCBI Taxonomy" id="553447"/>
    <lineage>
        <taxon>Bacteria</taxon>
        <taxon>Pseudomonadati</taxon>
        <taxon>Pseudomonadota</taxon>
        <taxon>Alphaproteobacteria</taxon>
        <taxon>Hyphomicrobiales</taxon>
        <taxon>Methylobacteriaceae</taxon>
        <taxon>Methylobacterium</taxon>
    </lineage>
</organism>
<dbReference type="Proteomes" id="UP000474159">
    <property type="component" value="Unassembled WGS sequence"/>
</dbReference>
<feature type="region of interest" description="Disordered" evidence="1">
    <location>
        <begin position="71"/>
        <end position="107"/>
    </location>
</feature>
<name>A0A6L3T0N4_9HYPH</name>
<accession>A0A6L3T0N4</accession>
<keyword evidence="3" id="KW-1185">Reference proteome</keyword>
<dbReference type="AlphaFoldDB" id="A0A6L3T0N4"/>
<evidence type="ECO:0000256" key="1">
    <source>
        <dbReference type="SAM" id="MobiDB-lite"/>
    </source>
</evidence>
<protein>
    <submittedName>
        <fullName evidence="2">Uncharacterized protein</fullName>
    </submittedName>
</protein>
<feature type="compositionally biased region" description="Low complexity" evidence="1">
    <location>
        <begin position="74"/>
        <end position="86"/>
    </location>
</feature>
<gene>
    <name evidence="2" type="ORF">F6X53_15455</name>
</gene>
<dbReference type="EMBL" id="VZZK01000015">
    <property type="protein sequence ID" value="KAB1078160.1"/>
    <property type="molecule type" value="Genomic_DNA"/>
</dbReference>
<sequence length="107" mass="11014">MPNDADLSSGDLVPALPPGPGQLDAWCADELEKAAACLEDVGQRAMAASVRGIGILHRVKALELDLRRLDRPADPASDAPVPAPGDTLPIRLASPGDDGKDGTVQSP</sequence>
<evidence type="ECO:0000313" key="2">
    <source>
        <dbReference type="EMBL" id="KAB1078160.1"/>
    </source>
</evidence>
<comment type="caution">
    <text evidence="2">The sequence shown here is derived from an EMBL/GenBank/DDBJ whole genome shotgun (WGS) entry which is preliminary data.</text>
</comment>
<dbReference type="RefSeq" id="WP_151001100.1">
    <property type="nucleotide sequence ID" value="NZ_VZZK01000015.1"/>
</dbReference>